<evidence type="ECO:0000313" key="1">
    <source>
        <dbReference type="EMBL" id="PST82220.1"/>
    </source>
</evidence>
<name>A0A2T3HIG2_9SPHI</name>
<protein>
    <submittedName>
        <fullName evidence="1">Uncharacterized protein</fullName>
    </submittedName>
</protein>
<proteinExistence type="predicted"/>
<dbReference type="PANTHER" id="PTHR36842">
    <property type="entry name" value="PROTEIN TOLB HOMOLOG"/>
    <property type="match status" value="1"/>
</dbReference>
<organism evidence="1 2">
    <name type="scientific">Pedobacter yulinensis</name>
    <dbReference type="NCBI Taxonomy" id="2126353"/>
    <lineage>
        <taxon>Bacteria</taxon>
        <taxon>Pseudomonadati</taxon>
        <taxon>Bacteroidota</taxon>
        <taxon>Sphingobacteriia</taxon>
        <taxon>Sphingobacteriales</taxon>
        <taxon>Sphingobacteriaceae</taxon>
        <taxon>Pedobacter</taxon>
    </lineage>
</organism>
<reference evidence="1 2" key="1">
    <citation type="submission" date="2018-03" db="EMBL/GenBank/DDBJ databases">
        <authorList>
            <person name="Keele B.F."/>
        </authorList>
    </citation>
    <scope>NUCLEOTIDE SEQUENCE [LARGE SCALE GENOMIC DNA]</scope>
    <source>
        <strain evidence="1 2">YL28-9</strain>
    </source>
</reference>
<dbReference type="EMBL" id="PYLS01000006">
    <property type="protein sequence ID" value="PST82220.1"/>
    <property type="molecule type" value="Genomic_DNA"/>
</dbReference>
<sequence>MIIRLIMTFILIISFQGLRAQIFSTAQNPLSVKWRKIEHGGFQVIFPAELESEAKRMAATLPVIYPAVAAGLHLKKTQIPIVLQNRGVIANGFVQLAPRKSEFFTTPPQAFDSQDWLNNLAVHELRHVAQFDKLTGTRARPFPELVYFAWFGASIPTWFFEGDAVVTETALTESGRGRQPAWIMPWRTNVLEGRRYSYSKAYFGSNRDVTPGYYQLGYVMMASLRKKSGRFISDSLLADIRRRPVRPYPFSTSLKKFSGPSTRRAFLASQEEAAQAWKEQAKKTPSDTYPALNRTPRVATDYIMPFRLGRDSLIALKSSKAETPHVVLIDAQKKEHKIVGIGPQEQPWFSYARGVMVWDEIREDPRYKQRSYSVICRYDFASKRTRKLTSKTRLFSPSLSADGSRIVAVRADLKNHFELVVLNARNGAVLQTLPNPENLILQTPSFDRSGKRICYIGVSEAGKSIYLTEDGKSNRIIGPERQQLARPVFIEENIAFNAHYSGVDNIYMLDIKTKKISALTASKYGAFNISVSDSGRFVFNDYAAQGMQVTETALRERAPGPDLFANLSVTAVAQEATGNVFSQATPAATLPVSRYNSFSHLINFHSIVPTVDDANTAGLELQSDNLLNTLSLYGGAKYHGDLRRFEYTADLRYRALYPVLSVLYRNRPRRSFYNSRGQIMQGDWRENYVKLHASLPLSVNAGNHHYSFSLQAGTSITDRYAFQNLPATFAARQNFPLEYAFGFTHQLRRAERDIAPAFAQIIRLGYDHQPFDRALPGHVFSLETFFYFPGLLKNHSTLASFSYQQAEGANRFATAIPTVYGYNNVRARSTLQNTLLLNYRFPLIFPDREIGPLAYIRNIRSGLFAHYENVGRDSNLGQPKTFGLELMSSMNLLRYQPVIDLGARLIFVNKIYNQNPILEFSFNYSF</sequence>
<accession>A0A2T3HIG2</accession>
<comment type="caution">
    <text evidence="1">The sequence shown here is derived from an EMBL/GenBank/DDBJ whole genome shotgun (WGS) entry which is preliminary data.</text>
</comment>
<dbReference type="InterPro" id="IPR011042">
    <property type="entry name" value="6-blade_b-propeller_TolB-like"/>
</dbReference>
<keyword evidence="2" id="KW-1185">Reference proteome</keyword>
<dbReference type="AlphaFoldDB" id="A0A2T3HIG2"/>
<dbReference type="Gene3D" id="2.120.10.30">
    <property type="entry name" value="TolB, C-terminal domain"/>
    <property type="match status" value="1"/>
</dbReference>
<dbReference type="SUPFAM" id="SSF82171">
    <property type="entry name" value="DPP6 N-terminal domain-like"/>
    <property type="match status" value="1"/>
</dbReference>
<gene>
    <name evidence="1" type="ORF">C7T94_15590</name>
</gene>
<dbReference type="OrthoDB" id="9799878at2"/>
<evidence type="ECO:0000313" key="2">
    <source>
        <dbReference type="Proteomes" id="UP000240912"/>
    </source>
</evidence>
<dbReference type="Proteomes" id="UP000240912">
    <property type="component" value="Unassembled WGS sequence"/>
</dbReference>